<dbReference type="AlphaFoldDB" id="A0AAW2ICC5"/>
<gene>
    <name evidence="3" type="ORF">PYX00_001091</name>
</gene>
<sequence length="158" mass="18094">MRQRFCLNMTYDSEEAALGMKFSFNDQIFHRSSVSAKNPPPMCVPIPRFTSIRFCVRLTNVYFIDKNVHACVNVESQWNKQTAFTYNFDCIRIGLNGVAVVSPEDGGGLPEPISPDVDVIEEYDELLENQSTTTRRPKRNKTRTSSTTKRPKMVTELY</sequence>
<proteinExistence type="predicted"/>
<comment type="caution">
    <text evidence="3">The sequence shown here is derived from an EMBL/GenBank/DDBJ whole genome shotgun (WGS) entry which is preliminary data.</text>
</comment>
<evidence type="ECO:0000313" key="3">
    <source>
        <dbReference type="EMBL" id="KAL0279561.1"/>
    </source>
</evidence>
<dbReference type="PANTHER" id="PTHR36299">
    <property type="entry name" value="AGAP008005-PA"/>
    <property type="match status" value="1"/>
</dbReference>
<accession>A0AAW2ICC5</accession>
<dbReference type="PANTHER" id="PTHR36299:SF4">
    <property type="entry name" value="GH07892P-RELATED"/>
    <property type="match status" value="1"/>
</dbReference>
<dbReference type="InterPro" id="IPR031941">
    <property type="entry name" value="DUF4773"/>
</dbReference>
<evidence type="ECO:0000256" key="1">
    <source>
        <dbReference type="SAM" id="MobiDB-lite"/>
    </source>
</evidence>
<name>A0AAW2ICC5_9NEOP</name>
<feature type="region of interest" description="Disordered" evidence="1">
    <location>
        <begin position="127"/>
        <end position="158"/>
    </location>
</feature>
<feature type="domain" description="DUF4773" evidence="2">
    <location>
        <begin position="2"/>
        <end position="97"/>
    </location>
</feature>
<dbReference type="EMBL" id="JARGDH010000001">
    <property type="protein sequence ID" value="KAL0279561.1"/>
    <property type="molecule type" value="Genomic_DNA"/>
</dbReference>
<evidence type="ECO:0000259" key="2">
    <source>
        <dbReference type="Pfam" id="PF15998"/>
    </source>
</evidence>
<dbReference type="Pfam" id="PF15998">
    <property type="entry name" value="DUF4773"/>
    <property type="match status" value="1"/>
</dbReference>
<reference evidence="3" key="1">
    <citation type="journal article" date="2024" name="Gigascience">
        <title>Chromosome-level genome of the poultry shaft louse Menopon gallinae provides insight into the host-switching and adaptive evolution of parasitic lice.</title>
        <authorList>
            <person name="Xu Y."/>
            <person name="Ma L."/>
            <person name="Liu S."/>
            <person name="Liang Y."/>
            <person name="Liu Q."/>
            <person name="He Z."/>
            <person name="Tian L."/>
            <person name="Duan Y."/>
            <person name="Cai W."/>
            <person name="Li H."/>
            <person name="Song F."/>
        </authorList>
    </citation>
    <scope>NUCLEOTIDE SEQUENCE</scope>
    <source>
        <strain evidence="3">Cailab_2023a</strain>
    </source>
</reference>
<protein>
    <recommendedName>
        <fullName evidence="2">DUF4773 domain-containing protein</fullName>
    </recommendedName>
</protein>
<organism evidence="3">
    <name type="scientific">Menopon gallinae</name>
    <name type="common">poultry shaft louse</name>
    <dbReference type="NCBI Taxonomy" id="328185"/>
    <lineage>
        <taxon>Eukaryota</taxon>
        <taxon>Metazoa</taxon>
        <taxon>Ecdysozoa</taxon>
        <taxon>Arthropoda</taxon>
        <taxon>Hexapoda</taxon>
        <taxon>Insecta</taxon>
        <taxon>Pterygota</taxon>
        <taxon>Neoptera</taxon>
        <taxon>Paraneoptera</taxon>
        <taxon>Psocodea</taxon>
        <taxon>Troctomorpha</taxon>
        <taxon>Phthiraptera</taxon>
        <taxon>Amblycera</taxon>
        <taxon>Menoponidae</taxon>
        <taxon>Menopon</taxon>
    </lineage>
</organism>